<dbReference type="SUPFAM" id="SSF46785">
    <property type="entry name" value="Winged helix' DNA-binding domain"/>
    <property type="match status" value="2"/>
</dbReference>
<dbReference type="InterPro" id="IPR007432">
    <property type="entry name" value="DUF480"/>
</dbReference>
<dbReference type="Proteomes" id="UP001186452">
    <property type="component" value="Unassembled WGS sequence"/>
</dbReference>
<comment type="similarity">
    <text evidence="1">Belongs to the UPF0502 family.</text>
</comment>
<sequence length="222" mass="24712">MDICFSQTEARVLGCLLEKEVTTPDQYPLTLNALTTACNQKSNREPVMSLTEAEVQDTIEALKAKRFVQEVTAGLGSRVAKYQHRFCNTEFSTFQFSAQEKAIICVMLLRGPQSPGELRTRTNRLCSFSDVKEVESVLSTLSEHPKGPFVIQLPKESGKRDFRYMHLFSGEIDLEALQQQAASSASAPSSPTSERLTALEDEVAELKKEVQELKAMLESLTS</sequence>
<dbReference type="RefSeq" id="WP_317520282.1">
    <property type="nucleotide sequence ID" value="NZ_JAWJZI010000001.1"/>
</dbReference>
<organism evidence="2 3">
    <name type="scientific">Photobacterium rosenbergii</name>
    <dbReference type="NCBI Taxonomy" id="294936"/>
    <lineage>
        <taxon>Bacteria</taxon>
        <taxon>Pseudomonadati</taxon>
        <taxon>Pseudomonadota</taxon>
        <taxon>Gammaproteobacteria</taxon>
        <taxon>Vibrionales</taxon>
        <taxon>Vibrionaceae</taxon>
        <taxon>Photobacterium</taxon>
    </lineage>
</organism>
<dbReference type="PANTHER" id="PTHR38768">
    <property type="entry name" value="UPF0502 PROTEIN YCEH"/>
    <property type="match status" value="1"/>
</dbReference>
<protein>
    <submittedName>
        <fullName evidence="2">DUF480 domain-containing protein</fullName>
    </submittedName>
</protein>
<dbReference type="Pfam" id="PF04337">
    <property type="entry name" value="DUF480"/>
    <property type="match status" value="1"/>
</dbReference>
<keyword evidence="3" id="KW-1185">Reference proteome</keyword>
<evidence type="ECO:0000313" key="3">
    <source>
        <dbReference type="Proteomes" id="UP001186452"/>
    </source>
</evidence>
<reference evidence="2 3" key="1">
    <citation type="submission" date="2023-10" db="EMBL/GenBank/DDBJ databases">
        <title>Marine bacteria isolated from horseshoe crab.</title>
        <authorList>
            <person name="Cheng T.H."/>
        </authorList>
    </citation>
    <scope>NUCLEOTIDE SEQUENCE [LARGE SCALE GENOMIC DNA]</scope>
    <source>
        <strain evidence="2 3">HSC6</strain>
    </source>
</reference>
<accession>A0ABU3ZCS7</accession>
<gene>
    <name evidence="2" type="ORF">R2X38_01715</name>
</gene>
<name>A0ABU3ZCS7_9GAMM</name>
<dbReference type="InterPro" id="IPR036390">
    <property type="entry name" value="WH_DNA-bd_sf"/>
</dbReference>
<evidence type="ECO:0000256" key="1">
    <source>
        <dbReference type="HAMAP-Rule" id="MF_01584"/>
    </source>
</evidence>
<dbReference type="HAMAP" id="MF_01584">
    <property type="entry name" value="UPF0502"/>
    <property type="match status" value="1"/>
</dbReference>
<comment type="caution">
    <text evidence="2">The sequence shown here is derived from an EMBL/GenBank/DDBJ whole genome shotgun (WGS) entry which is preliminary data.</text>
</comment>
<dbReference type="EMBL" id="JAWJZI010000001">
    <property type="protein sequence ID" value="MDV5167713.1"/>
    <property type="molecule type" value="Genomic_DNA"/>
</dbReference>
<dbReference type="PANTHER" id="PTHR38768:SF1">
    <property type="entry name" value="UPF0502 PROTEIN YCEH"/>
    <property type="match status" value="1"/>
</dbReference>
<dbReference type="Gene3D" id="1.10.10.10">
    <property type="entry name" value="Winged helix-like DNA-binding domain superfamily/Winged helix DNA-binding domain"/>
    <property type="match status" value="2"/>
</dbReference>
<proteinExistence type="inferred from homology"/>
<dbReference type="InterPro" id="IPR036388">
    <property type="entry name" value="WH-like_DNA-bd_sf"/>
</dbReference>
<evidence type="ECO:0000313" key="2">
    <source>
        <dbReference type="EMBL" id="MDV5167713.1"/>
    </source>
</evidence>